<keyword evidence="1" id="KW-0472">Membrane</keyword>
<comment type="caution">
    <text evidence="2">The sequence shown here is derived from an EMBL/GenBank/DDBJ whole genome shotgun (WGS) entry which is preliminary data.</text>
</comment>
<accession>A0ABP2ANP1</accession>
<feature type="transmembrane region" description="Helical" evidence="1">
    <location>
        <begin position="21"/>
        <end position="43"/>
    </location>
</feature>
<evidence type="ECO:0000313" key="2">
    <source>
        <dbReference type="EMBL" id="CUN43981.1"/>
    </source>
</evidence>
<evidence type="ECO:0000256" key="1">
    <source>
        <dbReference type="SAM" id="Phobius"/>
    </source>
</evidence>
<keyword evidence="1" id="KW-0812">Transmembrane</keyword>
<sequence length="255" mass="29080">MGKKEKQRKLRVDKKIQKNNKLLYIIGLIIVCIALFFSVNYYLSRNYVYNIPFTNLDVNGNNPIINANLNNVGNVYYVNNNKLEKIDDNNKIEALKNSITAQCTREYISLSAGYPRIVRNYIIYPYRSTQNSNLTKNSNEDSSNNNTSVVYSLEGNVNNNSFKGEVTTLNSNTGEGQIEYTISQNNQKDNYINVYINNNDITLTPSNIKESNASFNVNLSQGTYKIDYNFGNVENAEKVLNGIYNYVIYGNLNNQ</sequence>
<reference evidence="2 3" key="1">
    <citation type="submission" date="2015-09" db="EMBL/GenBank/DDBJ databases">
        <authorList>
            <consortium name="Pathogen Informatics"/>
            <person name="Wu L."/>
            <person name="Ma J."/>
        </authorList>
    </citation>
    <scope>NUCLEOTIDE SEQUENCE [LARGE SCALE GENOMIC DNA]</scope>
    <source>
        <strain evidence="2 3">2789STDY5834858</strain>
    </source>
</reference>
<name>A0ABP2ANP1_SARVE</name>
<dbReference type="RefSeq" id="WP_055257040.1">
    <property type="nucleotide sequence ID" value="NZ_CABIXL010000001.1"/>
</dbReference>
<gene>
    <name evidence="2" type="ORF">ERS852473_00134</name>
</gene>
<keyword evidence="3" id="KW-1185">Reference proteome</keyword>
<keyword evidence="1" id="KW-1133">Transmembrane helix</keyword>
<protein>
    <submittedName>
        <fullName evidence="2">Uncharacterized protein</fullName>
    </submittedName>
</protein>
<proteinExistence type="predicted"/>
<evidence type="ECO:0000313" key="3">
    <source>
        <dbReference type="Proteomes" id="UP000095488"/>
    </source>
</evidence>
<dbReference type="EMBL" id="CYZR01000001">
    <property type="protein sequence ID" value="CUN43981.1"/>
    <property type="molecule type" value="Genomic_DNA"/>
</dbReference>
<organism evidence="2 3">
    <name type="scientific">Sarcina ventriculi</name>
    <name type="common">Clostridium ventriculi</name>
    <dbReference type="NCBI Taxonomy" id="1267"/>
    <lineage>
        <taxon>Bacteria</taxon>
        <taxon>Bacillati</taxon>
        <taxon>Bacillota</taxon>
        <taxon>Clostridia</taxon>
        <taxon>Eubacteriales</taxon>
        <taxon>Clostridiaceae</taxon>
        <taxon>Sarcina</taxon>
    </lineage>
</organism>
<dbReference type="Proteomes" id="UP000095488">
    <property type="component" value="Unassembled WGS sequence"/>
</dbReference>